<keyword evidence="2" id="KW-0238">DNA-binding</keyword>
<dbReference type="Gene3D" id="1.10.10.60">
    <property type="entry name" value="Homeodomain-like"/>
    <property type="match status" value="1"/>
</dbReference>
<gene>
    <name evidence="5" type="ORF">FAZ69_13065</name>
</gene>
<reference evidence="5 6" key="1">
    <citation type="submission" date="2019-04" db="EMBL/GenBank/DDBJ databases">
        <title>Trinickia sp. 7GSK02, isolated from subtropical forest soil.</title>
        <authorList>
            <person name="Gao Z.-H."/>
            <person name="Qiu L.-H."/>
        </authorList>
    </citation>
    <scope>NUCLEOTIDE SEQUENCE [LARGE SCALE GENOMIC DNA]</scope>
    <source>
        <strain evidence="5 6">7GSK02</strain>
    </source>
</reference>
<dbReference type="InterPro" id="IPR018062">
    <property type="entry name" value="HTH_AraC-typ_CS"/>
</dbReference>
<dbReference type="Proteomes" id="UP000305539">
    <property type="component" value="Unassembled WGS sequence"/>
</dbReference>
<evidence type="ECO:0000256" key="3">
    <source>
        <dbReference type="ARBA" id="ARBA00023163"/>
    </source>
</evidence>
<proteinExistence type="predicted"/>
<evidence type="ECO:0000313" key="6">
    <source>
        <dbReference type="Proteomes" id="UP000305539"/>
    </source>
</evidence>
<dbReference type="Pfam" id="PF12833">
    <property type="entry name" value="HTH_18"/>
    <property type="match status" value="1"/>
</dbReference>
<organism evidence="5 6">
    <name type="scientific">Trinickia terrae</name>
    <dbReference type="NCBI Taxonomy" id="2571161"/>
    <lineage>
        <taxon>Bacteria</taxon>
        <taxon>Pseudomonadati</taxon>
        <taxon>Pseudomonadota</taxon>
        <taxon>Betaproteobacteria</taxon>
        <taxon>Burkholderiales</taxon>
        <taxon>Burkholderiaceae</taxon>
        <taxon>Trinickia</taxon>
    </lineage>
</organism>
<accession>A0A4U1I5Q3</accession>
<keyword evidence="3" id="KW-0804">Transcription</keyword>
<dbReference type="EMBL" id="SWJE01000006">
    <property type="protein sequence ID" value="TKC88681.1"/>
    <property type="molecule type" value="Genomic_DNA"/>
</dbReference>
<comment type="caution">
    <text evidence="5">The sequence shown here is derived from an EMBL/GenBank/DDBJ whole genome shotgun (WGS) entry which is preliminary data.</text>
</comment>
<dbReference type="RefSeq" id="WP_136895074.1">
    <property type="nucleotide sequence ID" value="NZ_SWJE01000006.1"/>
</dbReference>
<dbReference type="OrthoDB" id="185346at2"/>
<sequence>MDTALPCLVTRFETDDVDDLARGLTLFEQRFDQLSAGRFHGKFVEVSLGDVQVYCEHTNQSIHEAGRIRADACGFAIAAEVSGRAVFCGSPLAGGELMRLSEGDELDFRTARVMRTVGFVLPVARLAELGLDAPAAAAARTSVPGSRVVCADRAATVGLRLLIERMLETFAAYPADDAPGAQTLQAPQAALAVAALDELQSALVALSRRGRDSAAAARPVWIARRRVVDRAMAFIHAHAADPITIGALCKEISVSRRTLQYCFEDVLGVAPLAYLKAVRLNGARRALKSRQAPSLGVGDIAAQWGFWHPSHFREDYRRMFGELPSVTLRRHANNRVTRPPSSDAPS</sequence>
<keyword evidence="1" id="KW-0805">Transcription regulation</keyword>
<dbReference type="GO" id="GO:0003700">
    <property type="term" value="F:DNA-binding transcription factor activity"/>
    <property type="evidence" value="ECO:0007669"/>
    <property type="project" value="InterPro"/>
</dbReference>
<dbReference type="AlphaFoldDB" id="A0A4U1I5Q3"/>
<dbReference type="InterPro" id="IPR009057">
    <property type="entry name" value="Homeodomain-like_sf"/>
</dbReference>
<dbReference type="SMART" id="SM00342">
    <property type="entry name" value="HTH_ARAC"/>
    <property type="match status" value="1"/>
</dbReference>
<evidence type="ECO:0000259" key="4">
    <source>
        <dbReference type="PROSITE" id="PS01124"/>
    </source>
</evidence>
<dbReference type="PANTHER" id="PTHR46796:SF12">
    <property type="entry name" value="HTH-TYPE DNA-BINDING TRANSCRIPTIONAL ACTIVATOR EUTR"/>
    <property type="match status" value="1"/>
</dbReference>
<evidence type="ECO:0000313" key="5">
    <source>
        <dbReference type="EMBL" id="TKC88681.1"/>
    </source>
</evidence>
<dbReference type="PANTHER" id="PTHR46796">
    <property type="entry name" value="HTH-TYPE TRANSCRIPTIONAL ACTIVATOR RHAS-RELATED"/>
    <property type="match status" value="1"/>
</dbReference>
<keyword evidence="6" id="KW-1185">Reference proteome</keyword>
<protein>
    <submittedName>
        <fullName evidence="5">Helix-turn-helix domain-containing protein</fullName>
    </submittedName>
</protein>
<dbReference type="GO" id="GO:0043565">
    <property type="term" value="F:sequence-specific DNA binding"/>
    <property type="evidence" value="ECO:0007669"/>
    <property type="project" value="InterPro"/>
</dbReference>
<feature type="domain" description="HTH araC/xylS-type" evidence="4">
    <location>
        <begin position="229"/>
        <end position="330"/>
    </location>
</feature>
<evidence type="ECO:0000256" key="2">
    <source>
        <dbReference type="ARBA" id="ARBA00023125"/>
    </source>
</evidence>
<dbReference type="PROSITE" id="PS00041">
    <property type="entry name" value="HTH_ARAC_FAMILY_1"/>
    <property type="match status" value="1"/>
</dbReference>
<evidence type="ECO:0000256" key="1">
    <source>
        <dbReference type="ARBA" id="ARBA00023015"/>
    </source>
</evidence>
<dbReference type="InterPro" id="IPR018060">
    <property type="entry name" value="HTH_AraC"/>
</dbReference>
<dbReference type="InterPro" id="IPR050204">
    <property type="entry name" value="AraC_XylS_family_regulators"/>
</dbReference>
<dbReference type="SUPFAM" id="SSF46689">
    <property type="entry name" value="Homeodomain-like"/>
    <property type="match status" value="2"/>
</dbReference>
<dbReference type="PROSITE" id="PS01124">
    <property type="entry name" value="HTH_ARAC_FAMILY_2"/>
    <property type="match status" value="1"/>
</dbReference>
<name>A0A4U1I5Q3_9BURK</name>